<keyword evidence="8" id="KW-1185">Reference proteome</keyword>
<evidence type="ECO:0000256" key="1">
    <source>
        <dbReference type="ARBA" id="ARBA00004196"/>
    </source>
</evidence>
<name>A0A6H0KL91_9BACE</name>
<feature type="chain" id="PRO_5026076981" evidence="5">
    <location>
        <begin position="19"/>
        <end position="828"/>
    </location>
</feature>
<dbReference type="PANTHER" id="PTHR42852">
    <property type="entry name" value="THIOL:DISULFIDE INTERCHANGE PROTEIN DSBE"/>
    <property type="match status" value="1"/>
</dbReference>
<evidence type="ECO:0000256" key="3">
    <source>
        <dbReference type="ARBA" id="ARBA00023157"/>
    </source>
</evidence>
<dbReference type="PROSITE" id="PS51352">
    <property type="entry name" value="THIOREDOXIN_2"/>
    <property type="match status" value="1"/>
</dbReference>
<dbReference type="GO" id="GO:0017004">
    <property type="term" value="P:cytochrome complex assembly"/>
    <property type="evidence" value="ECO:0007669"/>
    <property type="project" value="UniProtKB-KW"/>
</dbReference>
<keyword evidence="3" id="KW-1015">Disulfide bond</keyword>
<protein>
    <submittedName>
        <fullName evidence="7">Thiol:disulfide interchange protein</fullName>
    </submittedName>
</protein>
<dbReference type="Proteomes" id="UP000501780">
    <property type="component" value="Chromosome"/>
</dbReference>
<sequence length="828" mass="95691">MRTTLLCILLMLTGILSAQTIDNPPFKARSGSIINITRIERTPENTRIYVHAIFRPHWWISLDGDDYLVDVATGKKYMFKSAEGIEIKKQVYMPDSGEKDFVLIFEPLPKETETIHFMSSGESTEWNTYDISLTPQKGKKIPLLTAIKGNWFKKDNPGRWEYGIYDSITIMNNRIYTNESVRKKGKRIEITVKDKQSDDISTLLITPQKNGNCAIKTDRANELLYTRQKGAISTIEPDNGFQQFFHKDTTYLQGYIDGYDPRLGFETGLIYLSNEITREDYPTVLQIAKDGSFTCKFVINHPLEQSLTLNNNWIPFYIEPGQTLTMYIDWEELMARSRARDYNFPINNTAYMGPSAPLSYILSDFSKLITYGYGDLSKSQKTLTPNQYKEHMRPIIAQWQHVADSVCQIYQPSPKAICLIKNKVKLQTGNAFLDFEMSRDYYAQQDTANQVLKIKADDSFYDFLKKMPLDDKTVLADERADNFINRFEYMTPLRKAYSDEVDNSIYISFTYPQKPLLSFLKEKGVKLNAGQEELRQKHEELAGQKVRITLAELQEEDMITNTLFKQEEKLVKEYIDYTKKQKISQEEESQQESDRASMAMEQKYVEKKDAIIARLWGDTNPFLWQIAKVRSLTFNLQNIKTKTIAREYVDNLKQNLTDAFLAAEAEQVFENAYPSKEASSYQLPEGKATDIFRNIIKNHPGKVLFVDFWATTCGPCRGGIEATADLRKKYKNHPEFQFIYITGERESPAGAYKQYVEKNLKGEASYYVTGTEYNYLRQLFHFNGIPHYELVEKDGSISKKNLGSHTIGQYLKKRFGTSESTEHQQDVK</sequence>
<dbReference type="InterPro" id="IPR036249">
    <property type="entry name" value="Thioredoxin-like_sf"/>
</dbReference>
<feature type="signal peptide" evidence="5">
    <location>
        <begin position="1"/>
        <end position="18"/>
    </location>
</feature>
<dbReference type="EMBL" id="CP050831">
    <property type="protein sequence ID" value="QIU93821.1"/>
    <property type="molecule type" value="Genomic_DNA"/>
</dbReference>
<dbReference type="Pfam" id="PF13905">
    <property type="entry name" value="Thioredoxin_8"/>
    <property type="match status" value="1"/>
</dbReference>
<gene>
    <name evidence="7" type="ORF">BacF7301_06525</name>
</gene>
<reference evidence="7 8" key="1">
    <citation type="submission" date="2020-03" db="EMBL/GenBank/DDBJ databases">
        <title>Genomic analysis of Bacteroides faecium CBA7301.</title>
        <authorList>
            <person name="Kim J."/>
            <person name="Roh S.W."/>
        </authorList>
    </citation>
    <scope>NUCLEOTIDE SEQUENCE [LARGE SCALE GENOMIC DNA]</scope>
    <source>
        <strain evidence="7 8">CBA7301</strain>
    </source>
</reference>
<accession>A0A6H0KL91</accession>
<keyword evidence="2" id="KW-0201">Cytochrome c-type biogenesis</keyword>
<evidence type="ECO:0000259" key="6">
    <source>
        <dbReference type="PROSITE" id="PS51352"/>
    </source>
</evidence>
<dbReference type="SUPFAM" id="SSF52833">
    <property type="entry name" value="Thioredoxin-like"/>
    <property type="match status" value="1"/>
</dbReference>
<comment type="subcellular location">
    <subcellularLocation>
        <location evidence="1">Cell envelope</location>
    </subcellularLocation>
</comment>
<dbReference type="InterPro" id="IPR012336">
    <property type="entry name" value="Thioredoxin-like_fold"/>
</dbReference>
<evidence type="ECO:0000256" key="4">
    <source>
        <dbReference type="ARBA" id="ARBA00023284"/>
    </source>
</evidence>
<feature type="domain" description="Thioredoxin" evidence="6">
    <location>
        <begin position="672"/>
        <end position="812"/>
    </location>
</feature>
<dbReference type="GO" id="GO:0030313">
    <property type="term" value="C:cell envelope"/>
    <property type="evidence" value="ECO:0007669"/>
    <property type="project" value="UniProtKB-SubCell"/>
</dbReference>
<evidence type="ECO:0000313" key="8">
    <source>
        <dbReference type="Proteomes" id="UP000501780"/>
    </source>
</evidence>
<keyword evidence="4" id="KW-0676">Redox-active center</keyword>
<dbReference type="PANTHER" id="PTHR42852:SF6">
    <property type="entry name" value="THIOL:DISULFIDE INTERCHANGE PROTEIN DSBE"/>
    <property type="match status" value="1"/>
</dbReference>
<evidence type="ECO:0000313" key="7">
    <source>
        <dbReference type="EMBL" id="QIU93821.1"/>
    </source>
</evidence>
<dbReference type="Gene3D" id="3.40.30.10">
    <property type="entry name" value="Glutaredoxin"/>
    <property type="match status" value="1"/>
</dbReference>
<evidence type="ECO:0000256" key="2">
    <source>
        <dbReference type="ARBA" id="ARBA00022748"/>
    </source>
</evidence>
<dbReference type="KEGG" id="bfc:BacF7301_06525"/>
<evidence type="ECO:0000256" key="5">
    <source>
        <dbReference type="SAM" id="SignalP"/>
    </source>
</evidence>
<dbReference type="InterPro" id="IPR017937">
    <property type="entry name" value="Thioredoxin_CS"/>
</dbReference>
<keyword evidence="5" id="KW-0732">Signal</keyword>
<dbReference type="InterPro" id="IPR050553">
    <property type="entry name" value="Thioredoxin_ResA/DsbE_sf"/>
</dbReference>
<proteinExistence type="predicted"/>
<dbReference type="InterPro" id="IPR013766">
    <property type="entry name" value="Thioredoxin_domain"/>
</dbReference>
<dbReference type="AlphaFoldDB" id="A0A6H0KL91"/>
<organism evidence="7 8">
    <name type="scientific">Bacteroides faecium</name>
    <dbReference type="NCBI Taxonomy" id="2715212"/>
    <lineage>
        <taxon>Bacteria</taxon>
        <taxon>Pseudomonadati</taxon>
        <taxon>Bacteroidota</taxon>
        <taxon>Bacteroidia</taxon>
        <taxon>Bacteroidales</taxon>
        <taxon>Bacteroidaceae</taxon>
        <taxon>Bacteroides</taxon>
    </lineage>
</organism>
<dbReference type="RefSeq" id="WP_167961327.1">
    <property type="nucleotide sequence ID" value="NZ_CP050831.1"/>
</dbReference>
<dbReference type="PROSITE" id="PS00194">
    <property type="entry name" value="THIOREDOXIN_1"/>
    <property type="match status" value="1"/>
</dbReference>